<name>A0A699Q1T5_TANCI</name>
<feature type="non-terminal residue" evidence="1">
    <location>
        <position position="1"/>
    </location>
</feature>
<dbReference type="EMBL" id="BKCJ010970629">
    <property type="protein sequence ID" value="GFC56713.1"/>
    <property type="molecule type" value="Genomic_DNA"/>
</dbReference>
<sequence length="195" mass="21671">TLDRCYQELSKANNHLCSTSLEKIAAKREEIATLNAEAVGKKMNGPTAEYNRNLFVDISQFVDCLLKYVKTKPHQEKRVVNTSGNAQKNTKEEVARIVPIWKPMGRRFNLCDFYGTQKSTEHIVKPLELTPCVSPSTNATLSMKLTLDPLELSPSVSSSPSSTITMVSRFSDHSLSDRKASPLVHLSPSALHNIL</sequence>
<proteinExistence type="predicted"/>
<evidence type="ECO:0000313" key="1">
    <source>
        <dbReference type="EMBL" id="GFC56713.1"/>
    </source>
</evidence>
<gene>
    <name evidence="1" type="ORF">Tci_828683</name>
</gene>
<organism evidence="1">
    <name type="scientific">Tanacetum cinerariifolium</name>
    <name type="common">Dalmatian daisy</name>
    <name type="synonym">Chrysanthemum cinerariifolium</name>
    <dbReference type="NCBI Taxonomy" id="118510"/>
    <lineage>
        <taxon>Eukaryota</taxon>
        <taxon>Viridiplantae</taxon>
        <taxon>Streptophyta</taxon>
        <taxon>Embryophyta</taxon>
        <taxon>Tracheophyta</taxon>
        <taxon>Spermatophyta</taxon>
        <taxon>Magnoliopsida</taxon>
        <taxon>eudicotyledons</taxon>
        <taxon>Gunneridae</taxon>
        <taxon>Pentapetalae</taxon>
        <taxon>asterids</taxon>
        <taxon>campanulids</taxon>
        <taxon>Asterales</taxon>
        <taxon>Asteraceae</taxon>
        <taxon>Asteroideae</taxon>
        <taxon>Anthemideae</taxon>
        <taxon>Anthemidinae</taxon>
        <taxon>Tanacetum</taxon>
    </lineage>
</organism>
<feature type="non-terminal residue" evidence="1">
    <location>
        <position position="195"/>
    </location>
</feature>
<dbReference type="AlphaFoldDB" id="A0A699Q1T5"/>
<protein>
    <submittedName>
        <fullName evidence="1">Uncharacterized protein</fullName>
    </submittedName>
</protein>
<reference evidence="1" key="1">
    <citation type="journal article" date="2019" name="Sci. Rep.">
        <title>Draft genome of Tanacetum cinerariifolium, the natural source of mosquito coil.</title>
        <authorList>
            <person name="Yamashiro T."/>
            <person name="Shiraishi A."/>
            <person name="Satake H."/>
            <person name="Nakayama K."/>
        </authorList>
    </citation>
    <scope>NUCLEOTIDE SEQUENCE</scope>
</reference>
<accession>A0A699Q1T5</accession>
<comment type="caution">
    <text evidence="1">The sequence shown here is derived from an EMBL/GenBank/DDBJ whole genome shotgun (WGS) entry which is preliminary data.</text>
</comment>